<keyword evidence="2" id="KW-0732">Signal</keyword>
<keyword evidence="5" id="KW-1185">Reference proteome</keyword>
<accession>A0A1Y1HXN9</accession>
<dbReference type="GO" id="GO:0008234">
    <property type="term" value="F:cysteine-type peptidase activity"/>
    <property type="evidence" value="ECO:0007669"/>
    <property type="project" value="InterPro"/>
</dbReference>
<evidence type="ECO:0000259" key="3">
    <source>
        <dbReference type="SMART" id="SM00645"/>
    </source>
</evidence>
<gene>
    <name evidence="4" type="ORF">KFL_001470030</name>
</gene>
<dbReference type="GO" id="GO:0006508">
    <property type="term" value="P:proteolysis"/>
    <property type="evidence" value="ECO:0007669"/>
    <property type="project" value="InterPro"/>
</dbReference>
<dbReference type="SMART" id="SM00645">
    <property type="entry name" value="Pept_C1"/>
    <property type="match status" value="1"/>
</dbReference>
<dbReference type="PANTHER" id="PTHR12411">
    <property type="entry name" value="CYSTEINE PROTEASE FAMILY C1-RELATED"/>
    <property type="match status" value="1"/>
</dbReference>
<evidence type="ECO:0000313" key="5">
    <source>
        <dbReference type="Proteomes" id="UP000054558"/>
    </source>
</evidence>
<dbReference type="SUPFAM" id="SSF54001">
    <property type="entry name" value="Cysteine proteinases"/>
    <property type="match status" value="1"/>
</dbReference>
<evidence type="ECO:0000256" key="2">
    <source>
        <dbReference type="SAM" id="SignalP"/>
    </source>
</evidence>
<evidence type="ECO:0000256" key="1">
    <source>
        <dbReference type="ARBA" id="ARBA00008455"/>
    </source>
</evidence>
<organism evidence="4 5">
    <name type="scientific">Klebsormidium nitens</name>
    <name type="common">Green alga</name>
    <name type="synonym">Ulothrix nitens</name>
    <dbReference type="NCBI Taxonomy" id="105231"/>
    <lineage>
        <taxon>Eukaryota</taxon>
        <taxon>Viridiplantae</taxon>
        <taxon>Streptophyta</taxon>
        <taxon>Klebsormidiophyceae</taxon>
        <taxon>Klebsormidiales</taxon>
        <taxon>Klebsormidiaceae</taxon>
        <taxon>Klebsormidium</taxon>
    </lineage>
</organism>
<dbReference type="STRING" id="105231.A0A1Y1HXN9"/>
<dbReference type="Proteomes" id="UP000054558">
    <property type="component" value="Unassembled WGS sequence"/>
</dbReference>
<proteinExistence type="inferred from homology"/>
<feature type="domain" description="Peptidase C1A papain C-terminal" evidence="3">
    <location>
        <begin position="281"/>
        <end position="500"/>
    </location>
</feature>
<sequence length="523" mass="58088">MARLPLKFLTAALLLQLFLAVLAMGSSQGIPNTAHATPLQERSDSAVTQRQLLQALPSSSFLPNITIPPFLLNITAAQAYNLSSVNRTLILSQLRVSPNLTELFGENVTRDYVETLVDQTLPLVLACASNATGDLFVCFRTWQAVFNKSSLNATEEQFRFAVFVNNTRAIVAQNAALVSFFTLPNRVVNQTQIAQLFLEMELPLEVVRLLNSTQLVGLHEYIDRTRAELRGRYQGALPDEPPLGGNVTLTDEPIGALPNEPPLGENVTAIGTRRLLQSTGAPRSSNWIEYANPIKDQGLCGFCWVFSATASLEIMNNMIVKRVVYNRSEEAIVDCLGIKCDPGGGKVEWSSWVPKNRFWPSAWRVPYQQGNGDTTQCPAGTPEFWFKSLVKCPYNWANWKKILDVQPTLLYFNTEQLNDEYKGPKIYDKSCVFATQTNHIVLAYGYNSMTERNGDVVEYLLFRNSWGKSFGFGGNGAFAMTRNGKDLHLCASTRAGIVFHTNPKIPGLPNLVCDYVTLTNVIN</sequence>
<protein>
    <submittedName>
        <fullName evidence="4">Cysteine proteinase</fullName>
    </submittedName>
</protein>
<feature type="signal peptide" evidence="2">
    <location>
        <begin position="1"/>
        <end position="29"/>
    </location>
</feature>
<dbReference type="InterPro" id="IPR000668">
    <property type="entry name" value="Peptidase_C1A_C"/>
</dbReference>
<reference evidence="4 5" key="1">
    <citation type="journal article" date="2014" name="Nat. Commun.">
        <title>Klebsormidium flaccidum genome reveals primary factors for plant terrestrial adaptation.</title>
        <authorList>
            <person name="Hori K."/>
            <person name="Maruyama F."/>
            <person name="Fujisawa T."/>
            <person name="Togashi T."/>
            <person name="Yamamoto N."/>
            <person name="Seo M."/>
            <person name="Sato S."/>
            <person name="Yamada T."/>
            <person name="Mori H."/>
            <person name="Tajima N."/>
            <person name="Moriyama T."/>
            <person name="Ikeuchi M."/>
            <person name="Watanabe M."/>
            <person name="Wada H."/>
            <person name="Kobayashi K."/>
            <person name="Saito M."/>
            <person name="Masuda T."/>
            <person name="Sasaki-Sekimoto Y."/>
            <person name="Mashiguchi K."/>
            <person name="Awai K."/>
            <person name="Shimojima M."/>
            <person name="Masuda S."/>
            <person name="Iwai M."/>
            <person name="Nobusawa T."/>
            <person name="Narise T."/>
            <person name="Kondo S."/>
            <person name="Saito H."/>
            <person name="Sato R."/>
            <person name="Murakawa M."/>
            <person name="Ihara Y."/>
            <person name="Oshima-Yamada Y."/>
            <person name="Ohtaka K."/>
            <person name="Satoh M."/>
            <person name="Sonobe K."/>
            <person name="Ishii M."/>
            <person name="Ohtani R."/>
            <person name="Kanamori-Sato M."/>
            <person name="Honoki R."/>
            <person name="Miyazaki D."/>
            <person name="Mochizuki H."/>
            <person name="Umetsu J."/>
            <person name="Higashi K."/>
            <person name="Shibata D."/>
            <person name="Kamiya Y."/>
            <person name="Sato N."/>
            <person name="Nakamura Y."/>
            <person name="Tabata S."/>
            <person name="Ida S."/>
            <person name="Kurokawa K."/>
            <person name="Ohta H."/>
        </authorList>
    </citation>
    <scope>NUCLEOTIDE SEQUENCE [LARGE SCALE GENOMIC DNA]</scope>
    <source>
        <strain evidence="4 5">NIES-2285</strain>
    </source>
</reference>
<dbReference type="Gene3D" id="3.90.70.10">
    <property type="entry name" value="Cysteine proteinases"/>
    <property type="match status" value="1"/>
</dbReference>
<name>A0A1Y1HXN9_KLENI</name>
<dbReference type="InterPro" id="IPR013128">
    <property type="entry name" value="Peptidase_C1A"/>
</dbReference>
<dbReference type="InterPro" id="IPR038765">
    <property type="entry name" value="Papain-like_cys_pep_sf"/>
</dbReference>
<dbReference type="Pfam" id="PF00112">
    <property type="entry name" value="Peptidase_C1"/>
    <property type="match status" value="1"/>
</dbReference>
<evidence type="ECO:0000313" key="4">
    <source>
        <dbReference type="EMBL" id="GAQ83405.1"/>
    </source>
</evidence>
<comment type="similarity">
    <text evidence="1">Belongs to the peptidase C1 family.</text>
</comment>
<dbReference type="EMBL" id="DF237096">
    <property type="protein sequence ID" value="GAQ83405.1"/>
    <property type="molecule type" value="Genomic_DNA"/>
</dbReference>
<feature type="chain" id="PRO_5018624415" evidence="2">
    <location>
        <begin position="30"/>
        <end position="523"/>
    </location>
</feature>
<dbReference type="AlphaFoldDB" id="A0A1Y1HXN9"/>